<dbReference type="Gene3D" id="1.10.287.130">
    <property type="match status" value="1"/>
</dbReference>
<dbReference type="InterPro" id="IPR050736">
    <property type="entry name" value="Sensor_HK_Regulatory"/>
</dbReference>
<dbReference type="Gene3D" id="3.30.565.10">
    <property type="entry name" value="Histidine kinase-like ATPase, C-terminal domain"/>
    <property type="match status" value="1"/>
</dbReference>
<dbReference type="FunFam" id="3.30.565.10:FF:000006">
    <property type="entry name" value="Sensor histidine kinase WalK"/>
    <property type="match status" value="1"/>
</dbReference>
<comment type="catalytic activity">
    <reaction evidence="1">
        <text>ATP + protein L-histidine = ADP + protein N-phospho-L-histidine.</text>
        <dbReference type="EC" id="2.7.13.3"/>
    </reaction>
</comment>
<protein>
    <recommendedName>
        <fullName evidence="2">histidine kinase</fullName>
        <ecNumber evidence="2">2.7.13.3</ecNumber>
    </recommendedName>
</protein>
<dbReference type="InterPro" id="IPR004358">
    <property type="entry name" value="Sig_transdc_His_kin-like_C"/>
</dbReference>
<dbReference type="PANTHER" id="PTHR43711">
    <property type="entry name" value="TWO-COMPONENT HISTIDINE KINASE"/>
    <property type="match status" value="1"/>
</dbReference>
<evidence type="ECO:0000256" key="2">
    <source>
        <dbReference type="ARBA" id="ARBA00012438"/>
    </source>
</evidence>
<evidence type="ECO:0000256" key="1">
    <source>
        <dbReference type="ARBA" id="ARBA00000085"/>
    </source>
</evidence>
<dbReference type="PRINTS" id="PR00344">
    <property type="entry name" value="BCTRLSENSOR"/>
</dbReference>
<evidence type="ECO:0000256" key="4">
    <source>
        <dbReference type="ARBA" id="ARBA00022679"/>
    </source>
</evidence>
<organism evidence="8 9">
    <name type="scientific">Parasphingorhabdus halotolerans</name>
    <dbReference type="NCBI Taxonomy" id="2725558"/>
    <lineage>
        <taxon>Bacteria</taxon>
        <taxon>Pseudomonadati</taxon>
        <taxon>Pseudomonadota</taxon>
        <taxon>Alphaproteobacteria</taxon>
        <taxon>Sphingomonadales</taxon>
        <taxon>Sphingomonadaceae</taxon>
        <taxon>Parasphingorhabdus</taxon>
    </lineage>
</organism>
<feature type="domain" description="Histidine kinase" evidence="7">
    <location>
        <begin position="244"/>
        <end position="460"/>
    </location>
</feature>
<keyword evidence="9" id="KW-1185">Reference proteome</keyword>
<keyword evidence="3" id="KW-0597">Phosphoprotein</keyword>
<dbReference type="Proteomes" id="UP000501600">
    <property type="component" value="Chromosome"/>
</dbReference>
<evidence type="ECO:0000259" key="7">
    <source>
        <dbReference type="PROSITE" id="PS50109"/>
    </source>
</evidence>
<keyword evidence="5 8" id="KW-0418">Kinase</keyword>
<dbReference type="GO" id="GO:0000155">
    <property type="term" value="F:phosphorelay sensor kinase activity"/>
    <property type="evidence" value="ECO:0007669"/>
    <property type="project" value="InterPro"/>
</dbReference>
<dbReference type="InterPro" id="IPR005467">
    <property type="entry name" value="His_kinase_dom"/>
</dbReference>
<evidence type="ECO:0000256" key="5">
    <source>
        <dbReference type="ARBA" id="ARBA00022777"/>
    </source>
</evidence>
<evidence type="ECO:0000313" key="8">
    <source>
        <dbReference type="EMBL" id="QJB68098.1"/>
    </source>
</evidence>
<dbReference type="PANTHER" id="PTHR43711:SF26">
    <property type="entry name" value="SENSOR HISTIDINE KINASE RCSC"/>
    <property type="match status" value="1"/>
</dbReference>
<dbReference type="InterPro" id="IPR003661">
    <property type="entry name" value="HisK_dim/P_dom"/>
</dbReference>
<keyword evidence="4" id="KW-0808">Transferase</keyword>
<evidence type="ECO:0000256" key="6">
    <source>
        <dbReference type="ARBA" id="ARBA00023012"/>
    </source>
</evidence>
<dbReference type="EC" id="2.7.13.3" evidence="2"/>
<dbReference type="InterPro" id="IPR036097">
    <property type="entry name" value="HisK_dim/P_sf"/>
</dbReference>
<dbReference type="InterPro" id="IPR036890">
    <property type="entry name" value="HATPase_C_sf"/>
</dbReference>
<evidence type="ECO:0000313" key="9">
    <source>
        <dbReference type="Proteomes" id="UP000501600"/>
    </source>
</evidence>
<dbReference type="RefSeq" id="WP_168817892.1">
    <property type="nucleotide sequence ID" value="NZ_CP051217.1"/>
</dbReference>
<keyword evidence="6" id="KW-0902">Two-component regulatory system</keyword>
<dbReference type="CDD" id="cd00082">
    <property type="entry name" value="HisKA"/>
    <property type="match status" value="1"/>
</dbReference>
<dbReference type="KEGG" id="phao:HF685_01230"/>
<dbReference type="SUPFAM" id="SSF55874">
    <property type="entry name" value="ATPase domain of HSP90 chaperone/DNA topoisomerase II/histidine kinase"/>
    <property type="match status" value="1"/>
</dbReference>
<reference evidence="8 9" key="1">
    <citation type="submission" date="2020-04" db="EMBL/GenBank/DDBJ databases">
        <title>Genome sequence for Sphingorhabdus sp. strain M1.</title>
        <authorList>
            <person name="Park S.-J."/>
        </authorList>
    </citation>
    <scope>NUCLEOTIDE SEQUENCE [LARGE SCALE GENOMIC DNA]</scope>
    <source>
        <strain evidence="8 9">JK6</strain>
    </source>
</reference>
<gene>
    <name evidence="8" type="ORF">HF685_01230</name>
</gene>
<dbReference type="InterPro" id="IPR003594">
    <property type="entry name" value="HATPase_dom"/>
</dbReference>
<proteinExistence type="predicted"/>
<dbReference type="Pfam" id="PF02518">
    <property type="entry name" value="HATPase_c"/>
    <property type="match status" value="1"/>
</dbReference>
<dbReference type="AlphaFoldDB" id="A0A6H2DIS9"/>
<dbReference type="PROSITE" id="PS50109">
    <property type="entry name" value="HIS_KIN"/>
    <property type="match status" value="1"/>
</dbReference>
<dbReference type="SUPFAM" id="SSF47384">
    <property type="entry name" value="Homodimeric domain of signal transducing histidine kinase"/>
    <property type="match status" value="1"/>
</dbReference>
<dbReference type="SMART" id="SM00387">
    <property type="entry name" value="HATPase_c"/>
    <property type="match status" value="1"/>
</dbReference>
<accession>A0A6H2DIS9</accession>
<name>A0A6H2DIS9_9SPHN</name>
<sequence>MRPSGNLAEPVRGRLDTDGRLISADPLLLRLHFNCGGYEGGPLAVPQLANICRLSKQLGMNLSRSVRAADDDSTIDMWVETRLHRGPDDTSMDISIVDWNESQAPLAHEQSSGRQRDFDKLAGLGTMRTDTSLRIVSVSLPSDLEAGVLTIGQSLLDVFDILPPSKHGALVEAIAERQPIRNQRVRMNIGEKRLFGLTGHPLIDTAGLYSGYRFSLEIDNTVDNQSNSSTDRGNLISDSLFGAQLGPALRQPLGKIIANAETIGSQLEGPLRGDYANYAKDIASAGRHLLDLVNDLSDLEAIERPNFKAVADEIDLVDLAHRAAGLLAVKSADHQIRVDLPDKENQVPALGEFRRVLQILVNLLGNAIRYSPDGSVIKIAVNSDGERASISIRDQGVGIAEEDQPKVFEKFERLGRSGDGGSGLGLFISRRLATAMEGELSVKSVAGKGATFTLALPARKS</sequence>
<dbReference type="EMBL" id="CP051217">
    <property type="protein sequence ID" value="QJB68098.1"/>
    <property type="molecule type" value="Genomic_DNA"/>
</dbReference>
<evidence type="ECO:0000256" key="3">
    <source>
        <dbReference type="ARBA" id="ARBA00022553"/>
    </source>
</evidence>